<gene>
    <name evidence="1" type="ORF">E4A48_06730</name>
</gene>
<accession>A0A514EBL9</accession>
<keyword evidence="2" id="KW-1185">Reference proteome</keyword>
<reference evidence="1 2" key="1">
    <citation type="submission" date="2019-03" db="EMBL/GenBank/DDBJ databases">
        <title>Tal1 in Xanthomonas translucens pv. cerealis Contributes to Virulence in Bacterial Leaf Streak of Wheat.</title>
        <authorList>
            <person name="Shah S.M.A."/>
            <person name="Haq F."/>
            <person name="Ma W."/>
            <person name="Xu X."/>
            <person name="Wang S."/>
            <person name="Xu Z."/>
            <person name="Zou L."/>
            <person name="Zhu B."/>
            <person name="Chen G."/>
        </authorList>
    </citation>
    <scope>NUCLEOTIDE SEQUENCE [LARGE SCALE GENOMIC DNA]</scope>
    <source>
        <strain evidence="1 2">01</strain>
    </source>
</reference>
<dbReference type="AlphaFoldDB" id="A0A514EBL9"/>
<organism evidence="1 2">
    <name type="scientific">Xanthomonas cerealis pv. cerealis</name>
    <dbReference type="NCBI Taxonomy" id="152263"/>
    <lineage>
        <taxon>Bacteria</taxon>
        <taxon>Pseudomonadati</taxon>
        <taxon>Pseudomonadota</taxon>
        <taxon>Gammaproteobacteria</taxon>
        <taxon>Lysobacterales</taxon>
        <taxon>Lysobacteraceae</taxon>
        <taxon>Xanthomonas</taxon>
        <taxon>Xanthomonas translucens group</taxon>
        <taxon>Xanthomonas cerealis</taxon>
    </lineage>
</organism>
<dbReference type="Proteomes" id="UP000319349">
    <property type="component" value="Chromosome"/>
</dbReference>
<evidence type="ECO:0000313" key="1">
    <source>
        <dbReference type="EMBL" id="QDI03427.1"/>
    </source>
</evidence>
<evidence type="ECO:0000313" key="2">
    <source>
        <dbReference type="Proteomes" id="UP000319349"/>
    </source>
</evidence>
<dbReference type="RefSeq" id="WP_142742089.1">
    <property type="nucleotide sequence ID" value="NZ_CP038228.1"/>
</dbReference>
<sequence>MTSLGRPQDAFGDPVVRLKSWAWESRLCSDTGLEAPTDLARKFDVPRSSHFHKVREDGADPQRLQVGGSCLAKAVARLPEGQGAYQACTHDLWDALTRMKVERQAHRSHLTSAEFERTMRSFGIVRISLLEIFFGMVLGLPRQFPNAELPDATDLQLEPEKFASLDGLHMLLQLYRSAINEGALKFAGVFGEALEEAVCVYVRSCWNDREEIKDTWHWILHSRMLSWRPYLKPDALQLARWRDVWVDLARESNDIGATADTLPLSRRDRRKIFVHACAKMFLQQELPSHYARGTEVLYWLAANRDRITEQMMWALNNLKSVDANAAQAQAELQALIMPAHLFSERARPRGRKAPSTGFSLEKVFELIPVLEAK</sequence>
<dbReference type="EMBL" id="CP038228">
    <property type="protein sequence ID" value="QDI03427.1"/>
    <property type="molecule type" value="Genomic_DNA"/>
</dbReference>
<proteinExistence type="predicted"/>
<protein>
    <submittedName>
        <fullName evidence="1">Uncharacterized protein</fullName>
    </submittedName>
</protein>
<name>A0A514EBL9_9XANT</name>